<dbReference type="SUPFAM" id="SSF53720">
    <property type="entry name" value="ALDH-like"/>
    <property type="match status" value="1"/>
</dbReference>
<protein>
    <submittedName>
        <fullName evidence="3">Aldehyde dehydrogenase family protein</fullName>
    </submittedName>
</protein>
<reference evidence="3 4" key="1">
    <citation type="submission" date="2020-06" db="EMBL/GenBank/DDBJ databases">
        <title>Description of novel acetic acid bacteria.</title>
        <authorList>
            <person name="Sombolestani A."/>
        </authorList>
    </citation>
    <scope>NUCLEOTIDE SEQUENCE [LARGE SCALE GENOMIC DNA]</scope>
    <source>
        <strain evidence="3 4">LMG 26838</strain>
    </source>
</reference>
<dbReference type="RefSeq" id="WP_176627045.1">
    <property type="nucleotide sequence ID" value="NZ_JABXXQ010000743.1"/>
</dbReference>
<evidence type="ECO:0000256" key="1">
    <source>
        <dbReference type="ARBA" id="ARBA00023002"/>
    </source>
</evidence>
<dbReference type="EMBL" id="JABXXQ010000743">
    <property type="protein sequence ID" value="NVN32274.1"/>
    <property type="molecule type" value="Genomic_DNA"/>
</dbReference>
<dbReference type="AlphaFoldDB" id="A0A850NTM7"/>
<dbReference type="InterPro" id="IPR015590">
    <property type="entry name" value="Aldehyde_DH_dom"/>
</dbReference>
<evidence type="ECO:0000313" key="4">
    <source>
        <dbReference type="Proteomes" id="UP000565205"/>
    </source>
</evidence>
<dbReference type="Gene3D" id="3.40.605.10">
    <property type="entry name" value="Aldehyde Dehydrogenase, Chain A, domain 1"/>
    <property type="match status" value="1"/>
</dbReference>
<feature type="domain" description="Aldehyde dehydrogenase" evidence="2">
    <location>
        <begin position="22"/>
        <end position="65"/>
    </location>
</feature>
<dbReference type="InterPro" id="IPR016162">
    <property type="entry name" value="Ald_DH_N"/>
</dbReference>
<evidence type="ECO:0000313" key="3">
    <source>
        <dbReference type="EMBL" id="NVN32274.1"/>
    </source>
</evidence>
<keyword evidence="1" id="KW-0560">Oxidoreductase</keyword>
<dbReference type="InterPro" id="IPR016161">
    <property type="entry name" value="Ald_DH/histidinol_DH"/>
</dbReference>
<feature type="non-terminal residue" evidence="3">
    <location>
        <position position="66"/>
    </location>
</feature>
<name>A0A850NTM7_9PROT</name>
<accession>A0A850NTM7</accession>
<dbReference type="Pfam" id="PF00171">
    <property type="entry name" value="Aldedh"/>
    <property type="match status" value="1"/>
</dbReference>
<dbReference type="GO" id="GO:0016491">
    <property type="term" value="F:oxidoreductase activity"/>
    <property type="evidence" value="ECO:0007669"/>
    <property type="project" value="UniProtKB-KW"/>
</dbReference>
<comment type="caution">
    <text evidence="3">The sequence shown here is derived from an EMBL/GenBank/DDBJ whole genome shotgun (WGS) entry which is preliminary data.</text>
</comment>
<evidence type="ECO:0000259" key="2">
    <source>
        <dbReference type="Pfam" id="PF00171"/>
    </source>
</evidence>
<organism evidence="3 4">
    <name type="scientific">Endobacter medicaginis</name>
    <dbReference type="NCBI Taxonomy" id="1181271"/>
    <lineage>
        <taxon>Bacteria</taxon>
        <taxon>Pseudomonadati</taxon>
        <taxon>Pseudomonadota</taxon>
        <taxon>Alphaproteobacteria</taxon>
        <taxon>Acetobacterales</taxon>
        <taxon>Acetobacteraceae</taxon>
        <taxon>Endobacter</taxon>
    </lineage>
</organism>
<proteinExistence type="predicted"/>
<gene>
    <name evidence="3" type="ORF">HUK83_18265</name>
</gene>
<dbReference type="Proteomes" id="UP000565205">
    <property type="component" value="Unassembled WGS sequence"/>
</dbReference>
<sequence length="66" mass="6908">MTATLPDIPDLLREQCLIDGAWRDAADGATIAVRDPADGRVIAHVPSLSAAETETAIEAARRALPA</sequence>